<dbReference type="PRINTS" id="PR00502">
    <property type="entry name" value="NUDIXFAMILY"/>
</dbReference>
<dbReference type="FunFam" id="3.90.79.10:FF:000006">
    <property type="entry name" value="ADP compounds hydrolase NudE"/>
    <property type="match status" value="1"/>
</dbReference>
<evidence type="ECO:0000259" key="2">
    <source>
        <dbReference type="PROSITE" id="PS51462"/>
    </source>
</evidence>
<reference evidence="4 6" key="2">
    <citation type="submission" date="2019-03" db="EMBL/GenBank/DDBJ databases">
        <title>Diversity of the mouse oral microbiome.</title>
        <authorList>
            <person name="Joseph S."/>
            <person name="Aduse-Opoku J."/>
            <person name="Curtis M."/>
            <person name="Wade W."/>
            <person name="Hashim A."/>
        </authorList>
    </citation>
    <scope>NUCLEOTIDE SEQUENCE [LARGE SCALE GENOMIC DNA]</scope>
    <source>
        <strain evidence="4 6">WT12</strain>
    </source>
</reference>
<dbReference type="PANTHER" id="PTHR11839:SF12">
    <property type="entry name" value="ADP COMPOUNDS HYDROLASE NUDE"/>
    <property type="match status" value="1"/>
</dbReference>
<sequence length="182" mass="20345">MSKSLPKILSVSTLAKGNVFHIQSVDLRFSNGEQRTYERLKPGKLPSVMIVPIHQNELVMIKEYAVGPERYELTFPKGKVDEGESPEQSANRELREEVGFAAGKLTLLRSLYSSPSHMFGLMHVFVAEDLYPSPLASGDEPEPLEVVRFPLSEIDRLLADPDFAESRNLAALFLLKAYLAAR</sequence>
<dbReference type="EMBL" id="SPPA01000010">
    <property type="protein sequence ID" value="TFV10901.1"/>
    <property type="molecule type" value="Genomic_DNA"/>
</dbReference>
<accession>A0A0J5P4S1</accession>
<dbReference type="AlphaFoldDB" id="A0A0J5P4S1"/>
<proteinExistence type="predicted"/>
<dbReference type="CDD" id="cd24156">
    <property type="entry name" value="NUDIX_ADPRase_NudE"/>
    <property type="match status" value="1"/>
</dbReference>
<evidence type="ECO:0000313" key="4">
    <source>
        <dbReference type="EMBL" id="TFV10901.1"/>
    </source>
</evidence>
<evidence type="ECO:0000313" key="5">
    <source>
        <dbReference type="Proteomes" id="UP000036270"/>
    </source>
</evidence>
<dbReference type="Proteomes" id="UP000036270">
    <property type="component" value="Unassembled WGS sequence"/>
</dbReference>
<dbReference type="GO" id="GO:0006753">
    <property type="term" value="P:nucleoside phosphate metabolic process"/>
    <property type="evidence" value="ECO:0007669"/>
    <property type="project" value="TreeGrafter"/>
</dbReference>
<reference evidence="3 5" key="1">
    <citation type="submission" date="2014-12" db="EMBL/GenBank/DDBJ databases">
        <title>Reclassification of Actinobacillus muris as Muribacter muris.</title>
        <authorList>
            <person name="Christensen H."/>
            <person name="Nicklas W."/>
            <person name="Bisgaard M."/>
        </authorList>
    </citation>
    <scope>NUCLEOTIDE SEQUENCE [LARGE SCALE GENOMIC DNA]</scope>
    <source>
        <strain evidence="3 5">Ackerman80-443D</strain>
    </source>
</reference>
<dbReference type="PATRIC" id="fig|67855.3.peg.1270"/>
<dbReference type="SUPFAM" id="SSF55811">
    <property type="entry name" value="Nudix"/>
    <property type="match status" value="1"/>
</dbReference>
<dbReference type="EMBL" id="JWIZ01000035">
    <property type="protein sequence ID" value="KMK51428.1"/>
    <property type="molecule type" value="Genomic_DNA"/>
</dbReference>
<dbReference type="PANTHER" id="PTHR11839">
    <property type="entry name" value="UDP/ADP-SUGAR PYROPHOSPHATASE"/>
    <property type="match status" value="1"/>
</dbReference>
<keyword evidence="1 4" id="KW-0378">Hydrolase</keyword>
<dbReference type="STRING" id="67855.RO21_06385"/>
<dbReference type="InterPro" id="IPR015797">
    <property type="entry name" value="NUDIX_hydrolase-like_dom_sf"/>
</dbReference>
<dbReference type="GO" id="GO:0005829">
    <property type="term" value="C:cytosol"/>
    <property type="evidence" value="ECO:0007669"/>
    <property type="project" value="TreeGrafter"/>
</dbReference>
<keyword evidence="5" id="KW-1185">Reference proteome</keyword>
<dbReference type="NCBIfam" id="NF008736">
    <property type="entry name" value="PRK11762.1"/>
    <property type="match status" value="1"/>
</dbReference>
<gene>
    <name evidence="4" type="primary">nudE</name>
    <name evidence="4" type="ORF">E4T80_05805</name>
    <name evidence="3" type="ORF">RO21_06385</name>
</gene>
<dbReference type="Gene3D" id="3.90.79.10">
    <property type="entry name" value="Nucleoside Triphosphate Pyrophosphohydrolase"/>
    <property type="match status" value="1"/>
</dbReference>
<dbReference type="Proteomes" id="UP000297396">
    <property type="component" value="Unassembled WGS sequence"/>
</dbReference>
<dbReference type="InterPro" id="IPR020476">
    <property type="entry name" value="Nudix_hydrolase"/>
</dbReference>
<protein>
    <submittedName>
        <fullName evidence="4">ADP compounds hydrolase NudE</fullName>
    </submittedName>
    <submittedName>
        <fullName evidence="3">ADP-ribose diphosphatase</fullName>
    </submittedName>
</protein>
<dbReference type="GO" id="GO:0019144">
    <property type="term" value="F:ADP-sugar diphosphatase activity"/>
    <property type="evidence" value="ECO:0007669"/>
    <property type="project" value="TreeGrafter"/>
</dbReference>
<dbReference type="OrthoDB" id="9806150at2"/>
<evidence type="ECO:0000313" key="3">
    <source>
        <dbReference type="EMBL" id="KMK51428.1"/>
    </source>
</evidence>
<dbReference type="GO" id="GO:0019693">
    <property type="term" value="P:ribose phosphate metabolic process"/>
    <property type="evidence" value="ECO:0007669"/>
    <property type="project" value="TreeGrafter"/>
</dbReference>
<dbReference type="PROSITE" id="PS51462">
    <property type="entry name" value="NUDIX"/>
    <property type="match status" value="1"/>
</dbReference>
<dbReference type="RefSeq" id="WP_047976967.1">
    <property type="nucleotide sequence ID" value="NZ_JADGLC010000010.1"/>
</dbReference>
<dbReference type="Pfam" id="PF00293">
    <property type="entry name" value="NUDIX"/>
    <property type="match status" value="1"/>
</dbReference>
<comment type="caution">
    <text evidence="3">The sequence shown here is derived from an EMBL/GenBank/DDBJ whole genome shotgun (WGS) entry which is preliminary data.</text>
</comment>
<feature type="domain" description="Nudix hydrolase" evidence="2">
    <location>
        <begin position="43"/>
        <end position="171"/>
    </location>
</feature>
<organism evidence="3 5">
    <name type="scientific">Muribacter muris</name>
    <dbReference type="NCBI Taxonomy" id="67855"/>
    <lineage>
        <taxon>Bacteria</taxon>
        <taxon>Pseudomonadati</taxon>
        <taxon>Pseudomonadota</taxon>
        <taxon>Gammaproteobacteria</taxon>
        <taxon>Pasteurellales</taxon>
        <taxon>Pasteurellaceae</taxon>
        <taxon>Muribacter</taxon>
    </lineage>
</organism>
<evidence type="ECO:0000313" key="6">
    <source>
        <dbReference type="Proteomes" id="UP000297396"/>
    </source>
</evidence>
<evidence type="ECO:0000256" key="1">
    <source>
        <dbReference type="ARBA" id="ARBA00022801"/>
    </source>
</evidence>
<dbReference type="InterPro" id="IPR000086">
    <property type="entry name" value="NUDIX_hydrolase_dom"/>
</dbReference>
<name>A0A0J5P4S1_9PAST</name>